<keyword evidence="1" id="KW-0732">Signal</keyword>
<name>A0AAN8J9C9_PATCE</name>
<keyword evidence="3" id="KW-1185">Reference proteome</keyword>
<accession>A0AAN8J9C9</accession>
<reference evidence="2 3" key="1">
    <citation type="submission" date="2024-01" db="EMBL/GenBank/DDBJ databases">
        <title>The genome of the rayed Mediterranean limpet Patella caerulea (Linnaeus, 1758).</title>
        <authorList>
            <person name="Anh-Thu Weber A."/>
            <person name="Halstead-Nussloch G."/>
        </authorList>
    </citation>
    <scope>NUCLEOTIDE SEQUENCE [LARGE SCALE GENOMIC DNA]</scope>
    <source>
        <strain evidence="2">AATW-2023a</strain>
        <tissue evidence="2">Whole specimen</tissue>
    </source>
</reference>
<evidence type="ECO:0000313" key="2">
    <source>
        <dbReference type="EMBL" id="KAK6170448.1"/>
    </source>
</evidence>
<dbReference type="AlphaFoldDB" id="A0AAN8J9C9"/>
<organism evidence="2 3">
    <name type="scientific">Patella caerulea</name>
    <name type="common">Rayed Mediterranean limpet</name>
    <dbReference type="NCBI Taxonomy" id="87958"/>
    <lineage>
        <taxon>Eukaryota</taxon>
        <taxon>Metazoa</taxon>
        <taxon>Spiralia</taxon>
        <taxon>Lophotrochozoa</taxon>
        <taxon>Mollusca</taxon>
        <taxon>Gastropoda</taxon>
        <taxon>Patellogastropoda</taxon>
        <taxon>Patelloidea</taxon>
        <taxon>Patellidae</taxon>
        <taxon>Patella</taxon>
    </lineage>
</organism>
<evidence type="ECO:0000313" key="3">
    <source>
        <dbReference type="Proteomes" id="UP001347796"/>
    </source>
</evidence>
<dbReference type="EMBL" id="JAZGQO010000014">
    <property type="protein sequence ID" value="KAK6170448.1"/>
    <property type="molecule type" value="Genomic_DNA"/>
</dbReference>
<proteinExistence type="predicted"/>
<protein>
    <submittedName>
        <fullName evidence="2">Uncharacterized protein</fullName>
    </submittedName>
</protein>
<feature type="signal peptide" evidence="1">
    <location>
        <begin position="1"/>
        <end position="18"/>
    </location>
</feature>
<sequence>MMMFGLLSIILAVHSTSAFFDLQSIFNIDVLPAKVPLCNWDATTVPEQTPRGIDGICFKDTPYYDQQQINDALNKDPSAKFFYDTVIKMYQPMNETYFGSSNKYTYKDMCQVRPELVVRVNSIDKNGVVENCNIVNPYEQNIYMARCGTNCMYGSKTAPNNYCVPDGYVKRYALAFCPGYIVKQCRAVLINIPVGCSCKRYTCLKY</sequence>
<dbReference type="Proteomes" id="UP001347796">
    <property type="component" value="Unassembled WGS sequence"/>
</dbReference>
<feature type="chain" id="PRO_5042829773" evidence="1">
    <location>
        <begin position="19"/>
        <end position="206"/>
    </location>
</feature>
<gene>
    <name evidence="2" type="ORF">SNE40_018839</name>
</gene>
<evidence type="ECO:0000256" key="1">
    <source>
        <dbReference type="SAM" id="SignalP"/>
    </source>
</evidence>
<comment type="caution">
    <text evidence="2">The sequence shown here is derived from an EMBL/GenBank/DDBJ whole genome shotgun (WGS) entry which is preliminary data.</text>
</comment>